<dbReference type="EMBL" id="FAUH01000023">
    <property type="protein sequence ID" value="CUU67386.1"/>
    <property type="molecule type" value="Genomic_DNA"/>
</dbReference>
<dbReference type="PANTHER" id="PTHR43808:SF8">
    <property type="entry name" value="PEPTIDASE M20 DIMERISATION DOMAIN-CONTAINING PROTEIN"/>
    <property type="match status" value="1"/>
</dbReference>
<gene>
    <name evidence="7" type="ORF">CVAR292_02748</name>
</gene>
<evidence type="ECO:0000256" key="2">
    <source>
        <dbReference type="ARBA" id="ARBA00006247"/>
    </source>
</evidence>
<dbReference type="AlphaFoldDB" id="A0A0X2NPL0"/>
<dbReference type="SUPFAM" id="SSF53187">
    <property type="entry name" value="Zn-dependent exopeptidases"/>
    <property type="match status" value="1"/>
</dbReference>
<keyword evidence="8" id="KW-1185">Reference proteome</keyword>
<name>A0A0X2NPL0_9CORY</name>
<evidence type="ECO:0000256" key="3">
    <source>
        <dbReference type="ARBA" id="ARBA00022723"/>
    </source>
</evidence>
<evidence type="ECO:0000256" key="1">
    <source>
        <dbReference type="ARBA" id="ARBA00001947"/>
    </source>
</evidence>
<dbReference type="InterPro" id="IPR011650">
    <property type="entry name" value="Peptidase_M20_dimer"/>
</dbReference>
<dbReference type="Pfam" id="PF01546">
    <property type="entry name" value="Peptidase_M20"/>
    <property type="match status" value="1"/>
</dbReference>
<accession>A0A0X2NPL0</accession>
<dbReference type="GO" id="GO:0016787">
    <property type="term" value="F:hydrolase activity"/>
    <property type="evidence" value="ECO:0007669"/>
    <property type="project" value="UniProtKB-KW"/>
</dbReference>
<dbReference type="Gene3D" id="3.40.630.10">
    <property type="entry name" value="Zn peptidases"/>
    <property type="match status" value="1"/>
</dbReference>
<comment type="similarity">
    <text evidence="2">Belongs to the peptidase M20A family.</text>
</comment>
<dbReference type="GO" id="GO:0046872">
    <property type="term" value="F:metal ion binding"/>
    <property type="evidence" value="ECO:0007669"/>
    <property type="project" value="UniProtKB-KW"/>
</dbReference>
<proteinExistence type="inferred from homology"/>
<dbReference type="PANTHER" id="PTHR43808">
    <property type="entry name" value="ACETYLORNITHINE DEACETYLASE"/>
    <property type="match status" value="1"/>
</dbReference>
<keyword evidence="3" id="KW-0479">Metal-binding</keyword>
<keyword evidence="5" id="KW-0862">Zinc</keyword>
<dbReference type="InterPro" id="IPR036264">
    <property type="entry name" value="Bact_exopeptidase_dim_dom"/>
</dbReference>
<evidence type="ECO:0000256" key="4">
    <source>
        <dbReference type="ARBA" id="ARBA00022801"/>
    </source>
</evidence>
<dbReference type="Proteomes" id="UP000182498">
    <property type="component" value="Unassembled WGS sequence"/>
</dbReference>
<dbReference type="SUPFAM" id="SSF55031">
    <property type="entry name" value="Bacterial exopeptidase dimerisation domain"/>
    <property type="match status" value="1"/>
</dbReference>
<dbReference type="OrthoDB" id="7055905at2"/>
<protein>
    <submittedName>
        <fullName evidence="7">Acetylornithine deacetylase/Succinyl-diaminopimelate desuccinylase and related deacylases</fullName>
    </submittedName>
</protein>
<dbReference type="Gene3D" id="3.30.70.360">
    <property type="match status" value="1"/>
</dbReference>
<sequence length="456" mass="48817">MTLFDDSLTLLQTLVRNACVNDLTPDSGQEVRNADSLEEFFSAEIAAGRDSGAVTVQRLEPRPGRTSIIVTVPGSDPDAEPLTFLGHTDVVPVDAAHWTRDPFGAQIEGSGADARIYGRGTIDMLGLTAPMAVVTREVAREALAGRPPRGTLTFVGVADEEARGGLGAKWLSAEHPEVLDWRNCISETGGSHLPVADGSDAVVVTVGEKGAAQRRLHVTGEPGHGSQPWGRDLTIARIAEVARRIAAIVPAVSQDPLWSGFVTAFRFSPEIQDALVTAPEEDDYLAFTDLARYAHAVSHLTVSPTVLSAGKAINVLPSSAYLELDIRTLPGQTDEDVDAELRRALGDLADEVEFERLICEPAEVSPVDSALYEAVAKTVGEFFPDAAVVPVLSAGGTDLRFARRLGGVGYGFALNARERSLAVINAELHSHDEHLYLEDLRLTVEAYRSLVARFVG</sequence>
<dbReference type="Pfam" id="PF07687">
    <property type="entry name" value="M20_dimer"/>
    <property type="match status" value="1"/>
</dbReference>
<keyword evidence="4" id="KW-0378">Hydrolase</keyword>
<evidence type="ECO:0000256" key="5">
    <source>
        <dbReference type="ARBA" id="ARBA00022833"/>
    </source>
</evidence>
<dbReference type="RefSeq" id="WP_041629894.1">
    <property type="nucleotide sequence ID" value="NZ_FAUH01000023.1"/>
</dbReference>
<comment type="cofactor">
    <cofactor evidence="1">
        <name>Zn(2+)</name>
        <dbReference type="ChEBI" id="CHEBI:29105"/>
    </cofactor>
</comment>
<reference evidence="8" key="1">
    <citation type="submission" date="2015-11" db="EMBL/GenBank/DDBJ databases">
        <authorList>
            <person name="Dugat-Bony E."/>
        </authorList>
    </citation>
    <scope>NUCLEOTIDE SEQUENCE [LARGE SCALE GENOMIC DNA]</scope>
    <source>
        <strain evidence="8">Mu292</strain>
    </source>
</reference>
<dbReference type="Gene3D" id="1.10.150.900">
    <property type="match status" value="1"/>
</dbReference>
<feature type="domain" description="Peptidase M20 dimerisation" evidence="6">
    <location>
        <begin position="206"/>
        <end position="351"/>
    </location>
</feature>
<evidence type="ECO:0000313" key="8">
    <source>
        <dbReference type="Proteomes" id="UP000182498"/>
    </source>
</evidence>
<dbReference type="InterPro" id="IPR050072">
    <property type="entry name" value="Peptidase_M20A"/>
</dbReference>
<organism evidence="7 8">
    <name type="scientific">Corynebacterium variabile</name>
    <dbReference type="NCBI Taxonomy" id="1727"/>
    <lineage>
        <taxon>Bacteria</taxon>
        <taxon>Bacillati</taxon>
        <taxon>Actinomycetota</taxon>
        <taxon>Actinomycetes</taxon>
        <taxon>Mycobacteriales</taxon>
        <taxon>Corynebacteriaceae</taxon>
        <taxon>Corynebacterium</taxon>
    </lineage>
</organism>
<evidence type="ECO:0000313" key="7">
    <source>
        <dbReference type="EMBL" id="CUU67386.1"/>
    </source>
</evidence>
<dbReference type="InterPro" id="IPR002933">
    <property type="entry name" value="Peptidase_M20"/>
</dbReference>
<evidence type="ECO:0000259" key="6">
    <source>
        <dbReference type="Pfam" id="PF07687"/>
    </source>
</evidence>